<evidence type="ECO:0000313" key="3">
    <source>
        <dbReference type="Proteomes" id="UP000243426"/>
    </source>
</evidence>
<proteinExistence type="predicted"/>
<sequence>MSYQRMPQFPSLQGHTYWLAEPQKGLLETLYEFEPDPDPMPLFTDTSFAAQASLSPLLFTLSATDGLAAQLAKDPKKLTGLLITTRESRTRLLQQLRSLLEARFLQRRKALLRYYDPRVASYLLPTCTGALQARWLGPITDIAWYGGTWADEFADGQQWHRLRHMEQPDAKASPVPLALNDAQLQRLVDQGYEHFAWRWLVSHKGYEMTQVLDWIEAGMAAGHTQHTSLNAWLDSQTMMQGAQQG</sequence>
<protein>
    <recommendedName>
        <fullName evidence="1">DUF4123 domain-containing protein</fullName>
    </recommendedName>
</protein>
<dbReference type="RefSeq" id="WP_090275226.1">
    <property type="nucleotide sequence ID" value="NZ_LT629748.1"/>
</dbReference>
<dbReference type="STRING" id="797277.SAMN05216198_3347"/>
<organism evidence="2 3">
    <name type="scientific">Halopseudomonas litoralis</name>
    <dbReference type="NCBI Taxonomy" id="797277"/>
    <lineage>
        <taxon>Bacteria</taxon>
        <taxon>Pseudomonadati</taxon>
        <taxon>Pseudomonadota</taxon>
        <taxon>Gammaproteobacteria</taxon>
        <taxon>Pseudomonadales</taxon>
        <taxon>Pseudomonadaceae</taxon>
        <taxon>Halopseudomonas</taxon>
    </lineage>
</organism>
<dbReference type="AlphaFoldDB" id="A0A1H1WNR6"/>
<accession>A0A1H1WNR6</accession>
<evidence type="ECO:0000259" key="1">
    <source>
        <dbReference type="Pfam" id="PF13503"/>
    </source>
</evidence>
<name>A0A1H1WNR6_9GAMM</name>
<feature type="domain" description="DUF4123" evidence="1">
    <location>
        <begin position="17"/>
        <end position="129"/>
    </location>
</feature>
<dbReference type="Proteomes" id="UP000243426">
    <property type="component" value="Chromosome I"/>
</dbReference>
<dbReference type="OrthoDB" id="6363308at2"/>
<dbReference type="Pfam" id="PF13503">
    <property type="entry name" value="DUF4123"/>
    <property type="match status" value="1"/>
</dbReference>
<dbReference type="EMBL" id="LT629748">
    <property type="protein sequence ID" value="SDS98968.1"/>
    <property type="molecule type" value="Genomic_DNA"/>
</dbReference>
<reference evidence="3" key="1">
    <citation type="submission" date="2016-10" db="EMBL/GenBank/DDBJ databases">
        <authorList>
            <person name="Varghese N."/>
            <person name="Submissions S."/>
        </authorList>
    </citation>
    <scope>NUCLEOTIDE SEQUENCE [LARGE SCALE GENOMIC DNA]</scope>
    <source>
        <strain evidence="3">2SM5</strain>
    </source>
</reference>
<dbReference type="InterPro" id="IPR025391">
    <property type="entry name" value="DUF4123"/>
</dbReference>
<keyword evidence="3" id="KW-1185">Reference proteome</keyword>
<gene>
    <name evidence="2" type="ORF">SAMN05216198_3347</name>
</gene>
<evidence type="ECO:0000313" key="2">
    <source>
        <dbReference type="EMBL" id="SDS98968.1"/>
    </source>
</evidence>